<dbReference type="InterPro" id="IPR000315">
    <property type="entry name" value="Znf_B-box"/>
</dbReference>
<feature type="domain" description="B box-type" evidence="3">
    <location>
        <begin position="16"/>
        <end position="57"/>
    </location>
</feature>
<feature type="coiled-coil region" evidence="2">
    <location>
        <begin position="115"/>
        <end position="153"/>
    </location>
</feature>
<keyword evidence="2" id="KW-0175">Coiled coil</keyword>
<protein>
    <recommendedName>
        <fullName evidence="3">B box-type domain-containing protein</fullName>
    </recommendedName>
</protein>
<evidence type="ECO:0000256" key="2">
    <source>
        <dbReference type="SAM" id="Coils"/>
    </source>
</evidence>
<evidence type="ECO:0000259" key="3">
    <source>
        <dbReference type="PROSITE" id="PS50119"/>
    </source>
</evidence>
<dbReference type="CDD" id="cd19756">
    <property type="entry name" value="Bbox2"/>
    <property type="match status" value="1"/>
</dbReference>
<dbReference type="Pfam" id="PF00643">
    <property type="entry name" value="zf-B_box"/>
    <property type="match status" value="1"/>
</dbReference>
<dbReference type="EMBL" id="CAJPWZ010001483">
    <property type="protein sequence ID" value="CAG2216405.1"/>
    <property type="molecule type" value="Genomic_DNA"/>
</dbReference>
<gene>
    <name evidence="4" type="ORF">MEDL_30150</name>
</gene>
<keyword evidence="1" id="KW-0862">Zinc</keyword>
<dbReference type="Gene3D" id="3.30.160.60">
    <property type="entry name" value="Classic Zinc Finger"/>
    <property type="match status" value="1"/>
</dbReference>
<name>A0A8S3S7U7_MYTED</name>
<keyword evidence="5" id="KW-1185">Reference proteome</keyword>
<evidence type="ECO:0000313" key="5">
    <source>
        <dbReference type="Proteomes" id="UP000683360"/>
    </source>
</evidence>
<sequence length="154" mass="18115">MAQAAVNKKAQERLDRINVTCSIHFEKYYCLFCQKCKLLVCPQCIADRHNGHKVQDLNKTCTKRRTHLEESKTTIKSMIDELQTTQNKIEIVSETILTQKDILTTVINKHTTELVEQLDREVELINSSFDEERRQLKEKKKVLKEKLKDRKKIT</sequence>
<evidence type="ECO:0000256" key="1">
    <source>
        <dbReference type="PROSITE-ProRule" id="PRU00024"/>
    </source>
</evidence>
<evidence type="ECO:0000313" key="4">
    <source>
        <dbReference type="EMBL" id="CAG2216405.1"/>
    </source>
</evidence>
<accession>A0A8S3S7U7</accession>
<dbReference type="SUPFAM" id="SSF57845">
    <property type="entry name" value="B-box zinc-binding domain"/>
    <property type="match status" value="1"/>
</dbReference>
<dbReference type="AlphaFoldDB" id="A0A8S3S7U7"/>
<comment type="caution">
    <text evidence="4">The sequence shown here is derived from an EMBL/GenBank/DDBJ whole genome shotgun (WGS) entry which is preliminary data.</text>
</comment>
<keyword evidence="1" id="KW-0863">Zinc-finger</keyword>
<dbReference type="PROSITE" id="PS50119">
    <property type="entry name" value="ZF_BBOX"/>
    <property type="match status" value="1"/>
</dbReference>
<dbReference type="GO" id="GO:0008270">
    <property type="term" value="F:zinc ion binding"/>
    <property type="evidence" value="ECO:0007669"/>
    <property type="project" value="UniProtKB-KW"/>
</dbReference>
<organism evidence="4 5">
    <name type="scientific">Mytilus edulis</name>
    <name type="common">Blue mussel</name>
    <dbReference type="NCBI Taxonomy" id="6550"/>
    <lineage>
        <taxon>Eukaryota</taxon>
        <taxon>Metazoa</taxon>
        <taxon>Spiralia</taxon>
        <taxon>Lophotrochozoa</taxon>
        <taxon>Mollusca</taxon>
        <taxon>Bivalvia</taxon>
        <taxon>Autobranchia</taxon>
        <taxon>Pteriomorphia</taxon>
        <taxon>Mytilida</taxon>
        <taxon>Mytiloidea</taxon>
        <taxon>Mytilidae</taxon>
        <taxon>Mytilinae</taxon>
        <taxon>Mytilus</taxon>
    </lineage>
</organism>
<keyword evidence="1" id="KW-0479">Metal-binding</keyword>
<proteinExistence type="predicted"/>
<reference evidence="4" key="1">
    <citation type="submission" date="2021-03" db="EMBL/GenBank/DDBJ databases">
        <authorList>
            <person name="Bekaert M."/>
        </authorList>
    </citation>
    <scope>NUCLEOTIDE SEQUENCE</scope>
</reference>
<dbReference type="Proteomes" id="UP000683360">
    <property type="component" value="Unassembled WGS sequence"/>
</dbReference>